<dbReference type="RefSeq" id="WP_271148425.1">
    <property type="nucleotide sequence ID" value="NZ_CP115859.1"/>
</dbReference>
<evidence type="ECO:0000256" key="1">
    <source>
        <dbReference type="SAM" id="Phobius"/>
    </source>
</evidence>
<evidence type="ECO:0000313" key="4">
    <source>
        <dbReference type="Proteomes" id="UP001210978"/>
    </source>
</evidence>
<dbReference type="EMBL" id="CP115859">
    <property type="protein sequence ID" value="WBV60081.1"/>
    <property type="molecule type" value="Genomic_DNA"/>
</dbReference>
<name>A0ABY7QM40_9FLAO</name>
<dbReference type="Pfam" id="PF26603">
    <property type="entry name" value="DUF8188"/>
    <property type="match status" value="1"/>
</dbReference>
<dbReference type="Proteomes" id="UP001210978">
    <property type="component" value="Chromosome"/>
</dbReference>
<keyword evidence="1" id="KW-0812">Transmembrane</keyword>
<reference evidence="3 4" key="1">
    <citation type="submission" date="2023-01" db="EMBL/GenBank/DDBJ databases">
        <title>Complete genome of Chryseobacterium camelliae VAN22-5A.</title>
        <authorList>
            <person name="Zong G."/>
            <person name="Cao G."/>
        </authorList>
    </citation>
    <scope>NUCLEOTIDE SEQUENCE [LARGE SCALE GENOMIC DNA]</scope>
    <source>
        <strain evidence="3 4">VAN22-5A</strain>
    </source>
</reference>
<evidence type="ECO:0000259" key="2">
    <source>
        <dbReference type="Pfam" id="PF26603"/>
    </source>
</evidence>
<accession>A0ABY7QM40</accession>
<keyword evidence="4" id="KW-1185">Reference proteome</keyword>
<dbReference type="InterPro" id="IPR058501">
    <property type="entry name" value="DUF8188"/>
</dbReference>
<keyword evidence="1" id="KW-0472">Membrane</keyword>
<evidence type="ECO:0000313" key="3">
    <source>
        <dbReference type="EMBL" id="WBV60081.1"/>
    </source>
</evidence>
<feature type="transmembrane region" description="Helical" evidence="1">
    <location>
        <begin position="6"/>
        <end position="31"/>
    </location>
</feature>
<organism evidence="3 4">
    <name type="scientific">Chryseobacterium camelliae</name>
    <dbReference type="NCBI Taxonomy" id="1265445"/>
    <lineage>
        <taxon>Bacteria</taxon>
        <taxon>Pseudomonadati</taxon>
        <taxon>Bacteroidota</taxon>
        <taxon>Flavobacteriia</taxon>
        <taxon>Flavobacteriales</taxon>
        <taxon>Weeksellaceae</taxon>
        <taxon>Chryseobacterium group</taxon>
        <taxon>Chryseobacterium</taxon>
    </lineage>
</organism>
<proteinExistence type="predicted"/>
<protein>
    <recommendedName>
        <fullName evidence="2">DUF8188 domain-containing protein</fullName>
    </recommendedName>
</protein>
<gene>
    <name evidence="3" type="ORF">PFY12_13675</name>
</gene>
<keyword evidence="1" id="KW-1133">Transmembrane helix</keyword>
<sequence>MKNQFLQVIGYAIGVLVLVPLAIYLINIFFFKSPIVTDKEINRFIDNSINTEIVVWFDRPLTISEKHLGRHSKTASTFLSRNGSGNYNYTSYTFYDKASKKYFSLLQLVESGYIFRNIKQADILNIKINKYFLKNEDYGTLQNPIPILYYAGIEEAIRTPKVQTQFKEGVLSAEEQFGIDKNNDFDLVYMERVYKASVFKYLTFIIPRKDYKKMFPK</sequence>
<feature type="domain" description="DUF8188" evidence="2">
    <location>
        <begin position="39"/>
        <end position="215"/>
    </location>
</feature>